<evidence type="ECO:0000259" key="4">
    <source>
        <dbReference type="Pfam" id="PF00493"/>
    </source>
</evidence>
<dbReference type="InterPro" id="IPR001208">
    <property type="entry name" value="MCM_dom"/>
</dbReference>
<dbReference type="STRING" id="1903181.BTN85_2206"/>
<protein>
    <submittedName>
        <fullName evidence="5">ATPase involved in replication control Cdc46/Mcm family</fullName>
    </submittedName>
</protein>
<feature type="domain" description="MCM C-terminal AAA(+) ATPase" evidence="4">
    <location>
        <begin position="343"/>
        <end position="498"/>
    </location>
</feature>
<organism evidence="5 6">
    <name type="scientific">Methanohalarchaeum thermophilum</name>
    <dbReference type="NCBI Taxonomy" id="1903181"/>
    <lineage>
        <taxon>Archaea</taxon>
        <taxon>Methanobacteriati</taxon>
        <taxon>Methanobacteriota</taxon>
        <taxon>Methanonatronarchaeia</taxon>
        <taxon>Methanonatronarchaeales</taxon>
        <taxon>Methanonatronarchaeaceae</taxon>
        <taxon>Candidatus Methanohalarchaeum</taxon>
    </lineage>
</organism>
<gene>
    <name evidence="5" type="ORF">BTN85_2206</name>
</gene>
<dbReference type="InParanoid" id="A0A1Q6DRW3"/>
<comment type="caution">
    <text evidence="5">The sequence shown here is derived from an EMBL/GenBank/DDBJ whole genome shotgun (WGS) entry which is preliminary data.</text>
</comment>
<keyword evidence="6" id="KW-1185">Reference proteome</keyword>
<feature type="region of interest" description="Disordered" evidence="3">
    <location>
        <begin position="747"/>
        <end position="850"/>
    </location>
</feature>
<dbReference type="EMBL" id="MSDW01000004">
    <property type="protein sequence ID" value="OKY77083.1"/>
    <property type="molecule type" value="Genomic_DNA"/>
</dbReference>
<evidence type="ECO:0000256" key="3">
    <source>
        <dbReference type="SAM" id="MobiDB-lite"/>
    </source>
</evidence>
<dbReference type="GO" id="GO:0003677">
    <property type="term" value="F:DNA binding"/>
    <property type="evidence" value="ECO:0007669"/>
    <property type="project" value="InterPro"/>
</dbReference>
<dbReference type="InterPro" id="IPR027417">
    <property type="entry name" value="P-loop_NTPase"/>
</dbReference>
<dbReference type="Gene3D" id="3.40.50.300">
    <property type="entry name" value="P-loop containing nucleotide triphosphate hydrolases"/>
    <property type="match status" value="1"/>
</dbReference>
<dbReference type="Proteomes" id="UP000185744">
    <property type="component" value="Unassembled WGS sequence"/>
</dbReference>
<reference evidence="5" key="1">
    <citation type="submission" date="2016-12" db="EMBL/GenBank/DDBJ databases">
        <title>Discovery of methanogenic haloarchaea.</title>
        <authorList>
            <person name="Sorokin D.Y."/>
            <person name="Makarova K.S."/>
            <person name="Abbas B."/>
            <person name="Ferrer M."/>
            <person name="Golyshin P.N."/>
        </authorList>
    </citation>
    <scope>NUCLEOTIDE SEQUENCE [LARGE SCALE GENOMIC DNA]</scope>
    <source>
        <strain evidence="5">HMET1</strain>
    </source>
</reference>
<dbReference type="InterPro" id="IPR036390">
    <property type="entry name" value="WH_DNA-bd_sf"/>
</dbReference>
<keyword evidence="2" id="KW-0067">ATP-binding</keyword>
<dbReference type="GO" id="GO:0005524">
    <property type="term" value="F:ATP binding"/>
    <property type="evidence" value="ECO:0007669"/>
    <property type="project" value="UniProtKB-KW"/>
</dbReference>
<evidence type="ECO:0000313" key="5">
    <source>
        <dbReference type="EMBL" id="OKY77083.1"/>
    </source>
</evidence>
<dbReference type="Pfam" id="PF00493">
    <property type="entry name" value="MCM"/>
    <property type="match status" value="1"/>
</dbReference>
<feature type="compositionally biased region" description="Basic and acidic residues" evidence="3">
    <location>
        <begin position="775"/>
        <end position="788"/>
    </location>
</feature>
<evidence type="ECO:0000256" key="1">
    <source>
        <dbReference type="ARBA" id="ARBA00022741"/>
    </source>
</evidence>
<keyword evidence="1" id="KW-0547">Nucleotide-binding</keyword>
<name>A0A1Q6DRW3_METT1</name>
<accession>A0A1Q6DRW3</accession>
<dbReference type="AlphaFoldDB" id="A0A1Q6DRW3"/>
<dbReference type="SUPFAM" id="SSF46785">
    <property type="entry name" value="Winged helix' DNA-binding domain"/>
    <property type="match status" value="1"/>
</dbReference>
<evidence type="ECO:0000256" key="2">
    <source>
        <dbReference type="ARBA" id="ARBA00022840"/>
    </source>
</evidence>
<sequence>MSNRVNQKTRDQDQDQGYKTNLITDTSILELKEREKFLKNTLDVDEINWLNAKQVDSEEIRAIAPYETNDQKKVNYLDKRFWSDYETVKATASKKESTGIALTYQSNFIPVTREIIDQIDQIDQDKDIESKSVELNLILEQYLDQDQENGFGREVKVADLNADLIGKEVVANVQVAGSKTQKAIPREFHEKCLACGWEGQIHDLTENIELLKNYLLGSKKDWEKIVDPYKCRSENCNRKKAATYREKGNIDYSILFVRDLIENQGKFEESSYETNKVYLIDQTVPRSKKVTIKGTVIREPETRDISIVATEIEPYEDILEDFELTERDKKDFEKHFQEKDPWSLKDQVAPDMVGRPFVKLSRLLVLHSVAEIPFLEGKIDRGCLREVLFGDTTTYKSASIKDITKENYNFGPLIHGNTSKRTGLLYSIDSDNKTLKWGEIPLNDLGYIGLDEMHSLNSEEINQLRTALREQTVKVSQMVSGEAKTRTRVSATFNPGKKANKAMNEYLYNCQAIEDTWIFESAPDIARWDIYIPFCNGDVDTSKIADRDTSRDQRPIPPQVFKRHIYWAWSRKPEHIEYTQETKETIKDLSKSFMDRYSFSKLPIVNDSFRKRLTRLSVAAAALDHSIGQDHEKVVVEPKHVEFSIRFYEQMLDQLDYLAHKEQVENKKGLSTEEYTSLIDEIEEIHVKILYSLSGGAKSSKELAEEFDKSAKTIRRKYRDLKKHDLMRTRAGVGAELTPKGVTFLDKQRKENIDGNDGTEDFVAKNGTMSQEKSGNAEENGKLLDFRTDFGTMSQGNNKTESEEESNSQKPTDIRTKNGTKSKQPSTKNEDNQPDVKTIDLSDQEPKTSQREIQQEINKALIDGTYKRKIIKQISNKLNTDKKRVKKQLDKIQGQKYITDKYGKITLLE</sequence>
<feature type="compositionally biased region" description="Polar residues" evidence="3">
    <location>
        <begin position="817"/>
        <end position="827"/>
    </location>
</feature>
<feature type="compositionally biased region" description="Basic and acidic residues" evidence="3">
    <location>
        <begin position="837"/>
        <end position="850"/>
    </location>
</feature>
<evidence type="ECO:0000313" key="6">
    <source>
        <dbReference type="Proteomes" id="UP000185744"/>
    </source>
</evidence>
<proteinExistence type="predicted"/>